<evidence type="ECO:0000313" key="2">
    <source>
        <dbReference type="Proteomes" id="UP000304953"/>
    </source>
</evidence>
<protein>
    <submittedName>
        <fullName evidence="1">Uncharacterized protein</fullName>
    </submittedName>
</protein>
<reference evidence="1" key="1">
    <citation type="submission" date="2019-04" db="EMBL/GenBank/DDBJ databases">
        <title>Microbes associate with the intestines of laboratory mice.</title>
        <authorList>
            <person name="Navarre W."/>
            <person name="Wong E."/>
            <person name="Huang K."/>
            <person name="Tropini C."/>
            <person name="Ng K."/>
            <person name="Yu B."/>
        </authorList>
    </citation>
    <scope>NUCLEOTIDE SEQUENCE</scope>
    <source>
        <strain evidence="1">NM01_1-7b</strain>
    </source>
</reference>
<sequence>MQEEKRRNTRYKKIKIFTILLTGFLLCYAAVMMHIGGSVNIRELLSSGRVYDFSREELQSSSRNWQYSEEEQGYWIQKNSALKKWKIEKKATGWCFLYVTVKEMSQEAMDIRIIYYNKTGGKVIEQPHTLTKGENIIILQYPGEELYRMGIRIYGGKDQFLSIQSMQLRENALGFSMRRFGKLMAVSYLGFLVVLAVFWLIRKRYLDIPRNIDRTVAQKQHYKGICLEELQGGAISDYQAEKNNRGNCLEALQEIYQILIEDVCKWVHHRTVPKGREVSRKLLWCFLFLWMIAANLLGWCTDGQAHRYYMLSLSMIFLMIAVLAWERPLCYLNWKNPLCLAWLWLWIGTLLSDVFVVSDYKWHGIPMLLACGILIFVWNNMKYPRKMIAEISWALEVDFGIAVLFCMIYRTKKLAVCYNGIFPDSQQFSMYAALMLAVFLVEISGLTGEKKLFKKSVWPITGAALSLFFLQRAGSRSGFAAAAVLLGIFAVWNFYNRKNWLWEWKILAVSGLKAGIIAFLCVCVVHVSTKYLPETLGTEWNFEQEHLVSNLQPEQMAEFDALQPGLMKDVQSVKDTDYSMYWKNYIRRFGLTGSNQEIRLRRESIPSDNTYIQMMYRSGIFILIPFLLLQISLIWNGIKQLKKGTREDMWVFMIGAVFLCFCFVTDADVPAGHPLWFCYYAGVGYWFHNYGQKDSGRVKGKQICRSNQWNE</sequence>
<proteinExistence type="predicted"/>
<evidence type="ECO:0000313" key="1">
    <source>
        <dbReference type="EMBL" id="TGY95806.1"/>
    </source>
</evidence>
<organism evidence="1 2">
    <name type="scientific">Petralouisia muris</name>
    <dbReference type="NCBI Taxonomy" id="3032872"/>
    <lineage>
        <taxon>Bacteria</taxon>
        <taxon>Bacillati</taxon>
        <taxon>Bacillota</taxon>
        <taxon>Clostridia</taxon>
        <taxon>Lachnospirales</taxon>
        <taxon>Lachnospiraceae</taxon>
        <taxon>Petralouisia</taxon>
    </lineage>
</organism>
<dbReference type="Proteomes" id="UP000304953">
    <property type="component" value="Unassembled WGS sequence"/>
</dbReference>
<dbReference type="EMBL" id="SRYA01000024">
    <property type="protein sequence ID" value="TGY95806.1"/>
    <property type="molecule type" value="Genomic_DNA"/>
</dbReference>
<accession>A0AC61RVI8</accession>
<keyword evidence="2" id="KW-1185">Reference proteome</keyword>
<gene>
    <name evidence="1" type="ORF">E5329_13250</name>
</gene>
<name>A0AC61RVI8_9FIRM</name>
<comment type="caution">
    <text evidence="1">The sequence shown here is derived from an EMBL/GenBank/DDBJ whole genome shotgun (WGS) entry which is preliminary data.</text>
</comment>